<evidence type="ECO:0000313" key="3">
    <source>
        <dbReference type="Proteomes" id="UP001488838"/>
    </source>
</evidence>
<reference evidence="2 3" key="1">
    <citation type="journal article" date="2023" name="bioRxiv">
        <title>Conserved and derived expression patterns and positive selection on dental genes reveal complex evolutionary context of ever-growing rodent molars.</title>
        <authorList>
            <person name="Calamari Z.T."/>
            <person name="Song A."/>
            <person name="Cohen E."/>
            <person name="Akter M."/>
            <person name="Roy R.D."/>
            <person name="Hallikas O."/>
            <person name="Christensen M.M."/>
            <person name="Li P."/>
            <person name="Marangoni P."/>
            <person name="Jernvall J."/>
            <person name="Klein O.D."/>
        </authorList>
    </citation>
    <scope>NUCLEOTIDE SEQUENCE [LARGE SCALE GENOMIC DNA]</scope>
    <source>
        <strain evidence="2">V071</strain>
    </source>
</reference>
<gene>
    <name evidence="2" type="ORF">U0070_008237</name>
</gene>
<protein>
    <submittedName>
        <fullName evidence="2">Uncharacterized protein</fullName>
    </submittedName>
</protein>
<name>A0AAW0I861_MYOGA</name>
<dbReference type="AlphaFoldDB" id="A0AAW0I861"/>
<accession>A0AAW0I861</accession>
<evidence type="ECO:0000313" key="2">
    <source>
        <dbReference type="EMBL" id="KAK7810616.1"/>
    </source>
</evidence>
<organism evidence="2 3">
    <name type="scientific">Myodes glareolus</name>
    <name type="common">Bank vole</name>
    <name type="synonym">Clethrionomys glareolus</name>
    <dbReference type="NCBI Taxonomy" id="447135"/>
    <lineage>
        <taxon>Eukaryota</taxon>
        <taxon>Metazoa</taxon>
        <taxon>Chordata</taxon>
        <taxon>Craniata</taxon>
        <taxon>Vertebrata</taxon>
        <taxon>Euteleostomi</taxon>
        <taxon>Mammalia</taxon>
        <taxon>Eutheria</taxon>
        <taxon>Euarchontoglires</taxon>
        <taxon>Glires</taxon>
        <taxon>Rodentia</taxon>
        <taxon>Myomorpha</taxon>
        <taxon>Muroidea</taxon>
        <taxon>Cricetidae</taxon>
        <taxon>Arvicolinae</taxon>
        <taxon>Myodes</taxon>
    </lineage>
</organism>
<sequence>MKPFCKLEITLVLTPQTSTVTYQHGYTRRTVFSPISPHQLSTSQNREAVKIAAPHEDNVCLHNLICTLDNIVAILSEAESQAESTELQVCTFFSASLSIRKEKVVVVQRIRLLFLVRAEDCDLGRFRVIFRWSGSVHPAENEEPVCQILFPIPTEQRSLKQQDSKEEENKDMSHRTTSGERDSPEVHSADMQSSVMSQRKCFQMKEELKRVKQCYDVRLFAKRDEVYGLTSCGISLHLSGSRYNRKTVKIMYVDTSAGAHGGRDNRFWIPLTLELQKYLEASVDAETENSEGGPLI</sequence>
<proteinExistence type="predicted"/>
<evidence type="ECO:0000256" key="1">
    <source>
        <dbReference type="SAM" id="MobiDB-lite"/>
    </source>
</evidence>
<dbReference type="EMBL" id="JBBHLL010000192">
    <property type="protein sequence ID" value="KAK7810616.1"/>
    <property type="molecule type" value="Genomic_DNA"/>
</dbReference>
<dbReference type="Proteomes" id="UP001488838">
    <property type="component" value="Unassembled WGS sequence"/>
</dbReference>
<keyword evidence="3" id="KW-1185">Reference proteome</keyword>
<feature type="compositionally biased region" description="Basic and acidic residues" evidence="1">
    <location>
        <begin position="158"/>
        <end position="188"/>
    </location>
</feature>
<comment type="caution">
    <text evidence="2">The sequence shown here is derived from an EMBL/GenBank/DDBJ whole genome shotgun (WGS) entry which is preliminary data.</text>
</comment>
<feature type="region of interest" description="Disordered" evidence="1">
    <location>
        <begin position="158"/>
        <end position="194"/>
    </location>
</feature>